<evidence type="ECO:0000313" key="3">
    <source>
        <dbReference type="Proteomes" id="UP001550739"/>
    </source>
</evidence>
<dbReference type="RefSeq" id="WP_361707046.1">
    <property type="nucleotide sequence ID" value="NZ_JBEZVE010000020.1"/>
</dbReference>
<reference evidence="2 3" key="1">
    <citation type="submission" date="2024-06" db="EMBL/GenBank/DDBJ databases">
        <title>The Natural Products Discovery Center: Release of the First 8490 Sequenced Strains for Exploring Actinobacteria Biosynthetic Diversity.</title>
        <authorList>
            <person name="Kalkreuter E."/>
            <person name="Kautsar S.A."/>
            <person name="Yang D."/>
            <person name="Bader C.D."/>
            <person name="Teijaro C.N."/>
            <person name="Fluegel L."/>
            <person name="Davis C.M."/>
            <person name="Simpson J.R."/>
            <person name="Lauterbach L."/>
            <person name="Steele A.D."/>
            <person name="Gui C."/>
            <person name="Meng S."/>
            <person name="Li G."/>
            <person name="Viehrig K."/>
            <person name="Ye F."/>
            <person name="Su P."/>
            <person name="Kiefer A.F."/>
            <person name="Nichols A."/>
            <person name="Cepeda A.J."/>
            <person name="Yan W."/>
            <person name="Fan B."/>
            <person name="Jiang Y."/>
            <person name="Adhikari A."/>
            <person name="Zheng C.-J."/>
            <person name="Schuster L."/>
            <person name="Cowan T.M."/>
            <person name="Smanski M.J."/>
            <person name="Chevrette M.G."/>
            <person name="De Carvalho L.P.S."/>
            <person name="Shen B."/>
        </authorList>
    </citation>
    <scope>NUCLEOTIDE SEQUENCE [LARGE SCALE GENOMIC DNA]</scope>
    <source>
        <strain evidence="2 3">NPDC033843</strain>
    </source>
</reference>
<name>A0ABV2ZS98_9ACTN</name>
<dbReference type="Proteomes" id="UP001550739">
    <property type="component" value="Unassembled WGS sequence"/>
</dbReference>
<feature type="compositionally biased region" description="Pro residues" evidence="1">
    <location>
        <begin position="654"/>
        <end position="679"/>
    </location>
</feature>
<feature type="region of interest" description="Disordered" evidence="1">
    <location>
        <begin position="950"/>
        <end position="973"/>
    </location>
</feature>
<keyword evidence="3" id="KW-1185">Reference proteome</keyword>
<feature type="compositionally biased region" description="Low complexity" evidence="1">
    <location>
        <begin position="568"/>
        <end position="612"/>
    </location>
</feature>
<proteinExistence type="predicted"/>
<gene>
    <name evidence="2" type="ORF">AB0E89_33730</name>
</gene>
<feature type="compositionally biased region" description="Low complexity" evidence="1">
    <location>
        <begin position="633"/>
        <end position="645"/>
    </location>
</feature>
<feature type="region of interest" description="Disordered" evidence="1">
    <location>
        <begin position="533"/>
        <end position="693"/>
    </location>
</feature>
<protein>
    <submittedName>
        <fullName evidence="2">Uncharacterized protein</fullName>
    </submittedName>
</protein>
<feature type="compositionally biased region" description="Gly residues" evidence="1">
    <location>
        <begin position="489"/>
        <end position="513"/>
    </location>
</feature>
<accession>A0ABV2ZS98</accession>
<evidence type="ECO:0000313" key="2">
    <source>
        <dbReference type="EMBL" id="MEU3785443.1"/>
    </source>
</evidence>
<sequence>MRHTERGPRSPSRAGLQCQSVGGALLVHREGRSDPRVRAFADGLAHDPEHTLVVVDLPQNPPAEDWESVARLLKRRGRSFRVITGRPSRESAMTVGRLLADRLDRTVLTPDGWVLPAPGGGLFVPEESGSGWLSFHPRRSSAWTRLAPHRPIPQVSRRFPVPDWDHAVPRASFATSAGATAEPVPAGVWIFRSDTSENEREAHRGRLAAFVLCQSDRLTVALGCPGGQELSLTDIERFWGLVAPEARPLVRFSPYGPVGAPESSAFGQTLADRLGEEITVYAGLPTVGEPGEDGPLVRALGEDGTPGPPAFVRELVYRPARAAGSTAPAPVLRGRRPPMEGLPEVATGVHQYTHDAVLEVTQSGLWIRPPEAPADARAVHRVPADPGAMVIHFDARTSASAQRMRSLAEEVRQKLDPMLAEGCRVLPAPKHAAGKNSGTASSPARREGAAGSAAGAPKPAPEHTRGPAVQKPGPATGAPESAPGAVHGLAGGRPGGTASGGAESGMPGAGAGMSGSAPGAPGAPGVVGEMYGSAGGVTRAEGGMPDPVPGPVTGESRSAGSVPEPAVGRPGSAAESSAPASGPVEAQPGSAPAGSEPAPAGPAAPGTPQGQSSPLVPMRPRSLRLESAPPPGAEAAAPAEASAAGHDPVEPEPVAEPAPPRRTPQPAPPSANAPTPAPARAPARTPASPGLPAQPAVRVQRVPKPEACAAPPARGLEQERTWLRRTLKEQYDSAANHVARVLSESPGLRGGSRQSADDVVTDLVAVRLYLSGGTDRIDSAVRSAAVGPHVPLARCVASGLRRLPSYRGATVLRTTLSEAEWQWYGKRRLVTEWAFCSALTTAHPDMAGDVDVLIWSMTARRTALLDTTVPDRVLYLPGTSFKVLGVREEERRVLLLRELTGPEIGTDGSVDIRRLPLDDLAMAGLEQAGTEWRAAKPAARLPVTALSTLGNPPGLITTGRSTRTAPHRKGTTP</sequence>
<comment type="caution">
    <text evidence="2">The sequence shown here is derived from an EMBL/GenBank/DDBJ whole genome shotgun (WGS) entry which is preliminary data.</text>
</comment>
<organism evidence="2 3">
    <name type="scientific">Streptomyces sp. 900129855</name>
    <dbReference type="NCBI Taxonomy" id="3155129"/>
    <lineage>
        <taxon>Bacteria</taxon>
        <taxon>Bacillati</taxon>
        <taxon>Actinomycetota</taxon>
        <taxon>Actinomycetes</taxon>
        <taxon>Kitasatosporales</taxon>
        <taxon>Streptomycetaceae</taxon>
        <taxon>Streptomyces</taxon>
    </lineage>
</organism>
<dbReference type="EMBL" id="JBEZVE010000020">
    <property type="protein sequence ID" value="MEU3785443.1"/>
    <property type="molecule type" value="Genomic_DNA"/>
</dbReference>
<evidence type="ECO:0000256" key="1">
    <source>
        <dbReference type="SAM" id="MobiDB-lite"/>
    </source>
</evidence>
<feature type="region of interest" description="Disordered" evidence="1">
    <location>
        <begin position="427"/>
        <end position="521"/>
    </location>
</feature>
<dbReference type="Gene3D" id="3.90.176.10">
    <property type="entry name" value="Toxin ADP-ribosyltransferase, Chain A, domain 1"/>
    <property type="match status" value="1"/>
</dbReference>